<dbReference type="GO" id="GO:0000155">
    <property type="term" value="F:phosphorelay sensor kinase activity"/>
    <property type="evidence" value="ECO:0007669"/>
    <property type="project" value="InterPro"/>
</dbReference>
<dbReference type="Gene3D" id="3.30.565.10">
    <property type="entry name" value="Histidine kinase-like ATPase, C-terminal domain"/>
    <property type="match status" value="1"/>
</dbReference>
<reference evidence="15 17" key="1">
    <citation type="submission" date="2015-07" db="EMBL/GenBank/DDBJ databases">
        <title>Fjat-14205 dsm 2895.</title>
        <authorList>
            <person name="Liu B."/>
            <person name="Wang J."/>
            <person name="Zhu Y."/>
            <person name="Liu G."/>
            <person name="Chen Q."/>
            <person name="Chen Z."/>
            <person name="Lan J."/>
            <person name="Che J."/>
            <person name="Ge C."/>
            <person name="Shi H."/>
            <person name="Pan Z."/>
            <person name="Liu X."/>
        </authorList>
    </citation>
    <scope>NUCLEOTIDE SEQUENCE [LARGE SCALE GENOMIC DNA]</scope>
    <source>
        <strain evidence="15 17">DSM 2895</strain>
    </source>
</reference>
<dbReference type="Gene3D" id="6.10.340.10">
    <property type="match status" value="1"/>
</dbReference>
<dbReference type="GO" id="GO:0005524">
    <property type="term" value="F:ATP binding"/>
    <property type="evidence" value="ECO:0007669"/>
    <property type="project" value="UniProtKB-KW"/>
</dbReference>
<keyword evidence="8 15" id="KW-0418">Kinase</keyword>
<dbReference type="OrthoDB" id="2359336at2"/>
<keyword evidence="6" id="KW-0808">Transferase</keyword>
<dbReference type="SMART" id="SM00304">
    <property type="entry name" value="HAMP"/>
    <property type="match status" value="1"/>
</dbReference>
<keyword evidence="12" id="KW-1133">Transmembrane helix</keyword>
<gene>
    <name evidence="15" type="ORF">AF333_11880</name>
    <name evidence="16" type="ORF">SAMN04487909_12612</name>
</gene>
<evidence type="ECO:0000256" key="3">
    <source>
        <dbReference type="ARBA" id="ARBA00012438"/>
    </source>
</evidence>
<keyword evidence="5" id="KW-0597">Phosphoprotein</keyword>
<dbReference type="InterPro" id="IPR004358">
    <property type="entry name" value="Sig_transdc_His_kin-like_C"/>
</dbReference>
<keyword evidence="17" id="KW-1185">Reference proteome</keyword>
<dbReference type="FunFam" id="1.10.287.130:FF:000001">
    <property type="entry name" value="Two-component sensor histidine kinase"/>
    <property type="match status" value="1"/>
</dbReference>
<keyword evidence="4" id="KW-1003">Cell membrane</keyword>
<dbReference type="SUPFAM" id="SSF55874">
    <property type="entry name" value="ATPase domain of HSP90 chaperone/DNA topoisomerase II/histidine kinase"/>
    <property type="match status" value="1"/>
</dbReference>
<dbReference type="InterPro" id="IPR003594">
    <property type="entry name" value="HATPase_dom"/>
</dbReference>
<dbReference type="InterPro" id="IPR005467">
    <property type="entry name" value="His_kinase_dom"/>
</dbReference>
<dbReference type="PROSITE" id="PS50109">
    <property type="entry name" value="HIS_KIN"/>
    <property type="match status" value="1"/>
</dbReference>
<sequence length="471" mass="53081">MKRISLKLNQKLWLLVSSGVIFTVLVTYALTQYLYEKLYVQNIGASLTYQGERIAKMYEREGFTPAFRATVDRINEASEAEIFVTENPRQLGACLPFEVEYDALITEEERSRLVAGYTVSKVGYEGRFGRQIMAVIVPLLDGKRLEGIVYLYLPLASITEAVSEVRDVILVSSLVFVLFSLYIVRHLVNRMTRPLRQMEHAASRMALGNFKEKFAVTSEDEVGNLGLALNHMASALEQVDAQRREFLANISHELRTPLSYIKGYSEAIIEGVADAPEQRERYLHLIHREAGRMERLVHDLLDLAQLEGSSYPLRITLLPLGQLVEDTLEKFRPFIAEKGAVLTVDIDPDAIILGDEDRLEQVVHNLCDNALRHLPEKEGVLLVRLHIDRSAGQCVLAVTDNGCGIPPEEVSRLGERFYRVDKARTRKHGGSGLGLSIVKQIVHLHKGTFAIESKRKEGTTAIVRLPLYEDE</sequence>
<dbReference type="SMART" id="SM00388">
    <property type="entry name" value="HisKA"/>
    <property type="match status" value="1"/>
</dbReference>
<proteinExistence type="predicted"/>
<dbReference type="AlphaFoldDB" id="A0A0D1XNX7"/>
<evidence type="ECO:0000256" key="2">
    <source>
        <dbReference type="ARBA" id="ARBA00004651"/>
    </source>
</evidence>
<dbReference type="Pfam" id="PF00672">
    <property type="entry name" value="HAMP"/>
    <property type="match status" value="1"/>
</dbReference>
<evidence type="ECO:0000256" key="7">
    <source>
        <dbReference type="ARBA" id="ARBA00022741"/>
    </source>
</evidence>
<dbReference type="Gene3D" id="1.10.287.130">
    <property type="match status" value="1"/>
</dbReference>
<dbReference type="GeneID" id="42305881"/>
<dbReference type="Proteomes" id="UP000037269">
    <property type="component" value="Unassembled WGS sequence"/>
</dbReference>
<evidence type="ECO:0000256" key="10">
    <source>
        <dbReference type="ARBA" id="ARBA00023012"/>
    </source>
</evidence>
<evidence type="ECO:0000259" key="14">
    <source>
        <dbReference type="PROSITE" id="PS50885"/>
    </source>
</evidence>
<dbReference type="PANTHER" id="PTHR43547">
    <property type="entry name" value="TWO-COMPONENT HISTIDINE KINASE"/>
    <property type="match status" value="1"/>
</dbReference>
<evidence type="ECO:0000313" key="17">
    <source>
        <dbReference type="Proteomes" id="UP000037269"/>
    </source>
</evidence>
<dbReference type="EMBL" id="FNED01000026">
    <property type="protein sequence ID" value="SDJ70813.1"/>
    <property type="molecule type" value="Genomic_DNA"/>
</dbReference>
<evidence type="ECO:0000313" key="16">
    <source>
        <dbReference type="EMBL" id="SDJ70813.1"/>
    </source>
</evidence>
<dbReference type="Pfam" id="PF00512">
    <property type="entry name" value="HisKA"/>
    <property type="match status" value="1"/>
</dbReference>
<dbReference type="PANTHER" id="PTHR43547:SF2">
    <property type="entry name" value="HYBRID SIGNAL TRANSDUCTION HISTIDINE KINASE C"/>
    <property type="match status" value="1"/>
</dbReference>
<dbReference type="InterPro" id="IPR003660">
    <property type="entry name" value="HAMP_dom"/>
</dbReference>
<evidence type="ECO:0000256" key="4">
    <source>
        <dbReference type="ARBA" id="ARBA00022475"/>
    </source>
</evidence>
<accession>A0A0D1XNX7</accession>
<dbReference type="PRINTS" id="PR00344">
    <property type="entry name" value="BCTRLSENSOR"/>
</dbReference>
<dbReference type="STRING" id="47500.AF333_11880"/>
<evidence type="ECO:0000256" key="6">
    <source>
        <dbReference type="ARBA" id="ARBA00022679"/>
    </source>
</evidence>
<feature type="domain" description="Histidine kinase" evidence="13">
    <location>
        <begin position="249"/>
        <end position="469"/>
    </location>
</feature>
<evidence type="ECO:0000256" key="12">
    <source>
        <dbReference type="SAM" id="Phobius"/>
    </source>
</evidence>
<dbReference type="SUPFAM" id="SSF158472">
    <property type="entry name" value="HAMP domain-like"/>
    <property type="match status" value="1"/>
</dbReference>
<evidence type="ECO:0000256" key="5">
    <source>
        <dbReference type="ARBA" id="ARBA00022553"/>
    </source>
</evidence>
<dbReference type="Pfam" id="PF02518">
    <property type="entry name" value="HATPase_c"/>
    <property type="match status" value="1"/>
</dbReference>
<dbReference type="Proteomes" id="UP000182836">
    <property type="component" value="Unassembled WGS sequence"/>
</dbReference>
<dbReference type="CDD" id="cd06225">
    <property type="entry name" value="HAMP"/>
    <property type="match status" value="1"/>
</dbReference>
<dbReference type="CDD" id="cd00082">
    <property type="entry name" value="HisKA"/>
    <property type="match status" value="1"/>
</dbReference>
<dbReference type="InterPro" id="IPR003661">
    <property type="entry name" value="HisK_dim/P_dom"/>
</dbReference>
<dbReference type="EC" id="2.7.13.3" evidence="3"/>
<dbReference type="InterPro" id="IPR036097">
    <property type="entry name" value="HisK_dim/P_sf"/>
</dbReference>
<dbReference type="PATRIC" id="fig|47500.8.peg.1100"/>
<evidence type="ECO:0000256" key="8">
    <source>
        <dbReference type="ARBA" id="ARBA00022777"/>
    </source>
</evidence>
<comment type="catalytic activity">
    <reaction evidence="1">
        <text>ATP + protein L-histidine = ADP + protein N-phospho-L-histidine.</text>
        <dbReference type="EC" id="2.7.13.3"/>
    </reaction>
</comment>
<dbReference type="FunFam" id="3.30.565.10:FF:000006">
    <property type="entry name" value="Sensor histidine kinase WalK"/>
    <property type="match status" value="1"/>
</dbReference>
<name>A0A0D1XNX7_ANEMI</name>
<organism evidence="15 17">
    <name type="scientific">Aneurinibacillus migulanus</name>
    <name type="common">Bacillus migulanus</name>
    <dbReference type="NCBI Taxonomy" id="47500"/>
    <lineage>
        <taxon>Bacteria</taxon>
        <taxon>Bacillati</taxon>
        <taxon>Bacillota</taxon>
        <taxon>Bacilli</taxon>
        <taxon>Bacillales</taxon>
        <taxon>Paenibacillaceae</taxon>
        <taxon>Aneurinibacillus group</taxon>
        <taxon>Aneurinibacillus</taxon>
    </lineage>
</organism>
<evidence type="ECO:0000256" key="1">
    <source>
        <dbReference type="ARBA" id="ARBA00000085"/>
    </source>
</evidence>
<dbReference type="SUPFAM" id="SSF47384">
    <property type="entry name" value="Homodimeric domain of signal transducing histidine kinase"/>
    <property type="match status" value="1"/>
</dbReference>
<dbReference type="PROSITE" id="PS50885">
    <property type="entry name" value="HAMP"/>
    <property type="match status" value="1"/>
</dbReference>
<feature type="domain" description="HAMP" evidence="14">
    <location>
        <begin position="189"/>
        <end position="241"/>
    </location>
</feature>
<keyword evidence="12" id="KW-0812">Transmembrane</keyword>
<reference evidence="16 18" key="2">
    <citation type="submission" date="2016-10" db="EMBL/GenBank/DDBJ databases">
        <authorList>
            <person name="de Groot N.N."/>
        </authorList>
    </citation>
    <scope>NUCLEOTIDE SEQUENCE [LARGE SCALE GENOMIC DNA]</scope>
    <source>
        <strain evidence="16 18">DSM 2895</strain>
    </source>
</reference>
<protein>
    <recommendedName>
        <fullName evidence="3">histidine kinase</fullName>
        <ecNumber evidence="3">2.7.13.3</ecNumber>
    </recommendedName>
</protein>
<keyword evidence="11 12" id="KW-0472">Membrane</keyword>
<keyword evidence="9" id="KW-0067">ATP-binding</keyword>
<dbReference type="RefSeq" id="WP_043066923.1">
    <property type="nucleotide sequence ID" value="NZ_BJOA01000085.1"/>
</dbReference>
<feature type="transmembrane region" description="Helical" evidence="12">
    <location>
        <begin position="12"/>
        <end position="30"/>
    </location>
</feature>
<evidence type="ECO:0000259" key="13">
    <source>
        <dbReference type="PROSITE" id="PS50109"/>
    </source>
</evidence>
<keyword evidence="10" id="KW-0902">Two-component regulatory system</keyword>
<dbReference type="SMART" id="SM00387">
    <property type="entry name" value="HATPase_c"/>
    <property type="match status" value="1"/>
</dbReference>
<comment type="subcellular location">
    <subcellularLocation>
        <location evidence="2">Cell membrane</location>
        <topology evidence="2">Multi-pass membrane protein</topology>
    </subcellularLocation>
</comment>
<evidence type="ECO:0000313" key="18">
    <source>
        <dbReference type="Proteomes" id="UP000182836"/>
    </source>
</evidence>
<dbReference type="EMBL" id="LGUG01000004">
    <property type="protein sequence ID" value="KON96080.1"/>
    <property type="molecule type" value="Genomic_DNA"/>
</dbReference>
<dbReference type="InterPro" id="IPR036890">
    <property type="entry name" value="HATPase_C_sf"/>
</dbReference>
<dbReference type="CDD" id="cd00075">
    <property type="entry name" value="HATPase"/>
    <property type="match status" value="1"/>
</dbReference>
<dbReference type="GO" id="GO:0005886">
    <property type="term" value="C:plasma membrane"/>
    <property type="evidence" value="ECO:0007669"/>
    <property type="project" value="UniProtKB-SubCell"/>
</dbReference>
<evidence type="ECO:0000256" key="9">
    <source>
        <dbReference type="ARBA" id="ARBA00022840"/>
    </source>
</evidence>
<evidence type="ECO:0000256" key="11">
    <source>
        <dbReference type="ARBA" id="ARBA00023136"/>
    </source>
</evidence>
<evidence type="ECO:0000313" key="15">
    <source>
        <dbReference type="EMBL" id="KON96080.1"/>
    </source>
</evidence>
<keyword evidence="7" id="KW-0547">Nucleotide-binding</keyword>